<evidence type="ECO:0000256" key="2">
    <source>
        <dbReference type="ARBA" id="ARBA00022649"/>
    </source>
</evidence>
<comment type="caution">
    <text evidence="3">The sequence shown here is derived from an EMBL/GenBank/DDBJ whole genome shotgun (WGS) entry which is preliminary data.</text>
</comment>
<dbReference type="GO" id="GO:0006402">
    <property type="term" value="P:mRNA catabolic process"/>
    <property type="evidence" value="ECO:0007669"/>
    <property type="project" value="TreeGrafter"/>
</dbReference>
<dbReference type="InterPro" id="IPR011067">
    <property type="entry name" value="Plasmid_toxin/cell-grow_inhib"/>
</dbReference>
<dbReference type="Pfam" id="PF02452">
    <property type="entry name" value="PemK_toxin"/>
    <property type="match status" value="1"/>
</dbReference>
<dbReference type="AlphaFoldDB" id="A0A3A1UMM7"/>
<accession>A0A3A1UMM7</accession>
<gene>
    <name evidence="3" type="ORF">D3P08_24480</name>
</gene>
<dbReference type="SUPFAM" id="SSF50118">
    <property type="entry name" value="Cell growth inhibitor/plasmid maintenance toxic component"/>
    <property type="match status" value="1"/>
</dbReference>
<proteinExistence type="inferred from homology"/>
<organism evidence="3 4">
    <name type="scientific">Paenibacillus nanensis</name>
    <dbReference type="NCBI Taxonomy" id="393251"/>
    <lineage>
        <taxon>Bacteria</taxon>
        <taxon>Bacillati</taxon>
        <taxon>Bacillota</taxon>
        <taxon>Bacilli</taxon>
        <taxon>Bacillales</taxon>
        <taxon>Paenibacillaceae</taxon>
        <taxon>Paenibacillus</taxon>
    </lineage>
</organism>
<dbReference type="GO" id="GO:0004521">
    <property type="term" value="F:RNA endonuclease activity"/>
    <property type="evidence" value="ECO:0007669"/>
    <property type="project" value="TreeGrafter"/>
</dbReference>
<dbReference type="GO" id="GO:0016075">
    <property type="term" value="P:rRNA catabolic process"/>
    <property type="evidence" value="ECO:0007669"/>
    <property type="project" value="TreeGrafter"/>
</dbReference>
<sequence>MAITGNIQRGSIVYIELSPQAGYEQGGRRPALVVSDGIVNPGTLAQKFAAIVPLANTKREYPYHVPVPENEIEINHPEEGVVFLTGQALCEQVKALDMNQRNADVVGQVDITSEFYKKVIAIVRSIFF</sequence>
<evidence type="ECO:0000256" key="1">
    <source>
        <dbReference type="ARBA" id="ARBA00007521"/>
    </source>
</evidence>
<dbReference type="PANTHER" id="PTHR33988">
    <property type="entry name" value="ENDORIBONUCLEASE MAZF-RELATED"/>
    <property type="match status" value="1"/>
</dbReference>
<dbReference type="Gene3D" id="2.30.30.110">
    <property type="match status" value="1"/>
</dbReference>
<protein>
    <submittedName>
        <fullName evidence="3">Type II toxin-antitoxin system PemK/MazF family toxin</fullName>
    </submittedName>
</protein>
<keyword evidence="2" id="KW-1277">Toxin-antitoxin system</keyword>
<name>A0A3A1UMM7_9BACL</name>
<comment type="similarity">
    <text evidence="1">Belongs to the PemK/MazF family.</text>
</comment>
<evidence type="ECO:0000313" key="3">
    <source>
        <dbReference type="EMBL" id="RIX48660.1"/>
    </source>
</evidence>
<dbReference type="InterPro" id="IPR003477">
    <property type="entry name" value="PemK-like"/>
</dbReference>
<dbReference type="OrthoDB" id="9808744at2"/>
<dbReference type="PANTHER" id="PTHR33988:SF3">
    <property type="entry name" value="ENDORIBONUCLEASE TOXIN CHPB-RELATED"/>
    <property type="match status" value="1"/>
</dbReference>
<dbReference type="EMBL" id="QXQA01000021">
    <property type="protein sequence ID" value="RIX48660.1"/>
    <property type="molecule type" value="Genomic_DNA"/>
</dbReference>
<evidence type="ECO:0000313" key="4">
    <source>
        <dbReference type="Proteomes" id="UP000266482"/>
    </source>
</evidence>
<dbReference type="RefSeq" id="WP_119602753.1">
    <property type="nucleotide sequence ID" value="NZ_QXQA01000021.1"/>
</dbReference>
<dbReference type="Proteomes" id="UP000266482">
    <property type="component" value="Unassembled WGS sequence"/>
</dbReference>
<keyword evidence="4" id="KW-1185">Reference proteome</keyword>
<reference evidence="3 4" key="1">
    <citation type="submission" date="2018-09" db="EMBL/GenBank/DDBJ databases">
        <title>Paenibacillus aracenensis nov. sp. isolated from a cave in southern Spain.</title>
        <authorList>
            <person name="Jurado V."/>
            <person name="Gutierrez-Patricio S."/>
            <person name="Gonzalez-Pimentel J.L."/>
            <person name="Miller A.Z."/>
            <person name="Laiz L."/>
            <person name="Saiz-Jimenez C."/>
        </authorList>
    </citation>
    <scope>NUCLEOTIDE SEQUENCE [LARGE SCALE GENOMIC DNA]</scope>
    <source>
        <strain evidence="3 4">DSM 22867</strain>
    </source>
</reference>
<dbReference type="GO" id="GO:0003677">
    <property type="term" value="F:DNA binding"/>
    <property type="evidence" value="ECO:0007669"/>
    <property type="project" value="InterPro"/>
</dbReference>